<dbReference type="PANTHER" id="PTHR48154:SF1">
    <property type="entry name" value="PROTEIN, PUTATIVE-RELATED"/>
    <property type="match status" value="1"/>
</dbReference>
<evidence type="ECO:0000313" key="3">
    <source>
        <dbReference type="Proteomes" id="UP000824120"/>
    </source>
</evidence>
<name>A0A9J5YIR2_SOLCO</name>
<feature type="compositionally biased region" description="Acidic residues" evidence="1">
    <location>
        <begin position="161"/>
        <end position="185"/>
    </location>
</feature>
<proteinExistence type="predicted"/>
<keyword evidence="3" id="KW-1185">Reference proteome</keyword>
<evidence type="ECO:0000256" key="1">
    <source>
        <dbReference type="SAM" id="MobiDB-lite"/>
    </source>
</evidence>
<dbReference type="EMBL" id="JACXVP010000006">
    <property type="protein sequence ID" value="KAG5598870.1"/>
    <property type="molecule type" value="Genomic_DNA"/>
</dbReference>
<organism evidence="2 3">
    <name type="scientific">Solanum commersonii</name>
    <name type="common">Commerson's wild potato</name>
    <name type="synonym">Commerson's nightshade</name>
    <dbReference type="NCBI Taxonomy" id="4109"/>
    <lineage>
        <taxon>Eukaryota</taxon>
        <taxon>Viridiplantae</taxon>
        <taxon>Streptophyta</taxon>
        <taxon>Embryophyta</taxon>
        <taxon>Tracheophyta</taxon>
        <taxon>Spermatophyta</taxon>
        <taxon>Magnoliopsida</taxon>
        <taxon>eudicotyledons</taxon>
        <taxon>Gunneridae</taxon>
        <taxon>Pentapetalae</taxon>
        <taxon>asterids</taxon>
        <taxon>lamiids</taxon>
        <taxon>Solanales</taxon>
        <taxon>Solanaceae</taxon>
        <taxon>Solanoideae</taxon>
        <taxon>Solaneae</taxon>
        <taxon>Solanum</taxon>
    </lineage>
</organism>
<dbReference type="AlphaFoldDB" id="A0A9J5YIR2"/>
<protein>
    <submittedName>
        <fullName evidence="2">Uncharacterized protein</fullName>
    </submittedName>
</protein>
<sequence>MGFWEPSIVTFKFLDFEITPTLEEFSSLVELPIRGRLPVIPSTICTGDFLSLLDLHIFRSLRYVDGGHVELDYLFQRFGHSKVSLEWIRNLQAEWESSIDLEIREESWCTPEYYAWWNTMSHMAHPSAHGHSGFVDRQQIDWIRGSIVPGSIDYLIQEKYPEEDSEENPEEDLEEDSEKDPEEEVWEGHIEVSEMGSKIYDPRDEGVIDISSKHSSEESPEYHPGPYYDVGDNDDAPTWP</sequence>
<comment type="caution">
    <text evidence="2">The sequence shown here is derived from an EMBL/GenBank/DDBJ whole genome shotgun (WGS) entry which is preliminary data.</text>
</comment>
<feature type="compositionally biased region" description="Basic and acidic residues" evidence="1">
    <location>
        <begin position="200"/>
        <end position="221"/>
    </location>
</feature>
<accession>A0A9J5YIR2</accession>
<reference evidence="2 3" key="1">
    <citation type="submission" date="2020-09" db="EMBL/GenBank/DDBJ databases">
        <title>De no assembly of potato wild relative species, Solanum commersonii.</title>
        <authorList>
            <person name="Cho K."/>
        </authorList>
    </citation>
    <scope>NUCLEOTIDE SEQUENCE [LARGE SCALE GENOMIC DNA]</scope>
    <source>
        <strain evidence="2">LZ3.2</strain>
        <tissue evidence="2">Leaf</tissue>
    </source>
</reference>
<dbReference type="PANTHER" id="PTHR48154">
    <property type="entry name" value="PROTEIN, PUTATIVE-RELATED"/>
    <property type="match status" value="1"/>
</dbReference>
<feature type="region of interest" description="Disordered" evidence="1">
    <location>
        <begin position="160"/>
        <end position="240"/>
    </location>
</feature>
<evidence type="ECO:0000313" key="2">
    <source>
        <dbReference type="EMBL" id="KAG5598870.1"/>
    </source>
</evidence>
<dbReference type="Proteomes" id="UP000824120">
    <property type="component" value="Chromosome 6"/>
</dbReference>
<gene>
    <name evidence="2" type="ORF">H5410_030240</name>
</gene>
<dbReference type="OrthoDB" id="1743443at2759"/>
<feature type="compositionally biased region" description="Acidic residues" evidence="1">
    <location>
        <begin position="231"/>
        <end position="240"/>
    </location>
</feature>